<dbReference type="EMBL" id="QRUK01000001">
    <property type="protein sequence ID" value="RGR61536.1"/>
    <property type="molecule type" value="Genomic_DNA"/>
</dbReference>
<dbReference type="Proteomes" id="UP000260664">
    <property type="component" value="Unassembled WGS sequence"/>
</dbReference>
<accession>A0A3E4FB04</accession>
<dbReference type="EMBL" id="QSGQ01000003">
    <property type="protein sequence ID" value="RHB40577.1"/>
    <property type="molecule type" value="Genomic_DNA"/>
</dbReference>
<comment type="caution">
    <text evidence="3">The sequence shown here is derived from an EMBL/GenBank/DDBJ whole genome shotgun (WGS) entry which is preliminary data.</text>
</comment>
<feature type="transmembrane region" description="Helical" evidence="2">
    <location>
        <begin position="99"/>
        <end position="118"/>
    </location>
</feature>
<protein>
    <submittedName>
        <fullName evidence="3">Uncharacterized protein</fullName>
    </submittedName>
</protein>
<evidence type="ECO:0000313" key="4">
    <source>
        <dbReference type="EMBL" id="RGK49467.1"/>
    </source>
</evidence>
<evidence type="ECO:0000313" key="6">
    <source>
        <dbReference type="EMBL" id="RGT12132.1"/>
    </source>
</evidence>
<keyword evidence="2" id="KW-1133">Transmembrane helix</keyword>
<dbReference type="Proteomes" id="UP000283652">
    <property type="component" value="Unassembled WGS sequence"/>
</dbReference>
<evidence type="ECO:0000313" key="11">
    <source>
        <dbReference type="Proteomes" id="UP000283630"/>
    </source>
</evidence>
<feature type="transmembrane region" description="Helical" evidence="2">
    <location>
        <begin position="64"/>
        <end position="87"/>
    </location>
</feature>
<keyword evidence="2" id="KW-0812">Transmembrane</keyword>
<dbReference type="Proteomes" id="UP000283630">
    <property type="component" value="Unassembled WGS sequence"/>
</dbReference>
<dbReference type="RefSeq" id="WP_117494143.1">
    <property type="nucleotide sequence ID" value="NZ_QRUK01000001.1"/>
</dbReference>
<sequence length="313" mass="36568">MEEKNSCLDIEFIKAYLQSSIELETQKRIAEQTFNELLREENQWKQKMSYVAKKRYTKFSIWDMLFMACKGFGISLVILYVIITIIEFADFNSILFEDILYFIWFIILAMLVVVIPIYRKITDYIDIKENSILDKQRETSIRQQANNALCIIQDNKGKLKRAYRCAVNNLTNTYSANIIYKKYQTVEACASIYDYLESGRCYMLEGPYGAYNKYDDDLAKGIIIKKLEEIGSKMDMIIANQEKAYCVMQKIQKNVEEMECDMKNIFQSLQDVDGKLNDIANNTKITAWASSVIATQVPDWKREAQDRANKTYI</sequence>
<feature type="coiled-coil region" evidence="1">
    <location>
        <begin position="20"/>
        <end position="47"/>
    </location>
</feature>
<proteinExistence type="predicted"/>
<keyword evidence="2" id="KW-0472">Membrane</keyword>
<dbReference type="EMBL" id="QRWH01000001">
    <property type="protein sequence ID" value="RGT12132.1"/>
    <property type="molecule type" value="Genomic_DNA"/>
</dbReference>
<dbReference type="Proteomes" id="UP000284962">
    <property type="component" value="Unassembled WGS sequence"/>
</dbReference>
<evidence type="ECO:0000313" key="3">
    <source>
        <dbReference type="EMBL" id="RGI86800.1"/>
    </source>
</evidence>
<dbReference type="Proteomes" id="UP000284883">
    <property type="component" value="Unassembled WGS sequence"/>
</dbReference>
<evidence type="ECO:0000313" key="10">
    <source>
        <dbReference type="Proteomes" id="UP000261208"/>
    </source>
</evidence>
<dbReference type="AlphaFoldDB" id="A0A3E4FB04"/>
<evidence type="ECO:0000313" key="13">
    <source>
        <dbReference type="Proteomes" id="UP000284883"/>
    </source>
</evidence>
<reference evidence="9 10" key="1">
    <citation type="submission" date="2018-08" db="EMBL/GenBank/DDBJ databases">
        <title>A genome reference for cultivated species of the human gut microbiota.</title>
        <authorList>
            <person name="Zou Y."/>
            <person name="Xue W."/>
            <person name="Luo G."/>
        </authorList>
    </citation>
    <scope>NUCLEOTIDE SEQUENCE [LARGE SCALE GENOMIC DNA]</scope>
    <source>
        <strain evidence="6 11">AF19-4AC</strain>
        <strain evidence="5 12">AF25-11</strain>
        <strain evidence="8 13">AM40-15AC</strain>
        <strain evidence="7 14">AM46-16</strain>
        <strain evidence="4 10">TF11-11</strain>
        <strain evidence="3 9">TM09-19AC</strain>
    </source>
</reference>
<evidence type="ECO:0000313" key="12">
    <source>
        <dbReference type="Proteomes" id="UP000283652"/>
    </source>
</evidence>
<dbReference type="EMBL" id="QSEW01000009">
    <property type="protein sequence ID" value="RGZ99413.1"/>
    <property type="molecule type" value="Genomic_DNA"/>
</dbReference>
<evidence type="ECO:0000313" key="8">
    <source>
        <dbReference type="EMBL" id="RHB40577.1"/>
    </source>
</evidence>
<evidence type="ECO:0000256" key="2">
    <source>
        <dbReference type="SAM" id="Phobius"/>
    </source>
</evidence>
<dbReference type="Proteomes" id="UP000261208">
    <property type="component" value="Unassembled WGS sequence"/>
</dbReference>
<evidence type="ECO:0000313" key="9">
    <source>
        <dbReference type="Proteomes" id="UP000260664"/>
    </source>
</evidence>
<evidence type="ECO:0000313" key="14">
    <source>
        <dbReference type="Proteomes" id="UP000284962"/>
    </source>
</evidence>
<evidence type="ECO:0000313" key="7">
    <source>
        <dbReference type="EMBL" id="RGZ99413.1"/>
    </source>
</evidence>
<dbReference type="EMBL" id="QSQQ01000004">
    <property type="protein sequence ID" value="RGK49467.1"/>
    <property type="molecule type" value="Genomic_DNA"/>
</dbReference>
<organism evidence="3 9">
    <name type="scientific">Dorea formicigenerans</name>
    <dbReference type="NCBI Taxonomy" id="39486"/>
    <lineage>
        <taxon>Bacteria</taxon>
        <taxon>Bacillati</taxon>
        <taxon>Bacillota</taxon>
        <taxon>Clostridia</taxon>
        <taxon>Lachnospirales</taxon>
        <taxon>Lachnospiraceae</taxon>
        <taxon>Dorea</taxon>
    </lineage>
</organism>
<name>A0A3E4FB04_9FIRM</name>
<evidence type="ECO:0000313" key="5">
    <source>
        <dbReference type="EMBL" id="RGR61536.1"/>
    </source>
</evidence>
<keyword evidence="1" id="KW-0175">Coiled coil</keyword>
<dbReference type="EMBL" id="QSOI01000001">
    <property type="protein sequence ID" value="RGI86800.1"/>
    <property type="molecule type" value="Genomic_DNA"/>
</dbReference>
<gene>
    <name evidence="8" type="ORF">DW885_05760</name>
    <name evidence="7" type="ORF">DW957_08900</name>
    <name evidence="6" type="ORF">DWX53_00810</name>
    <name evidence="5" type="ORF">DWY33_00335</name>
    <name evidence="4" type="ORF">DXD10_04840</name>
    <name evidence="3" type="ORF">DXD84_01170</name>
</gene>
<evidence type="ECO:0000256" key="1">
    <source>
        <dbReference type="SAM" id="Coils"/>
    </source>
</evidence>